<reference evidence="1" key="1">
    <citation type="submission" date="2017-09" db="EMBL/GenBank/DDBJ databases">
        <title>Contemporary evolution of a Lepidopteran species, Heliothis virescens, in response to modern agricultural practices.</title>
        <authorList>
            <person name="Fritz M.L."/>
            <person name="Deyonke A.M."/>
            <person name="Papanicolaou A."/>
            <person name="Micinski S."/>
            <person name="Westbrook J."/>
            <person name="Gould F."/>
        </authorList>
    </citation>
    <scope>NUCLEOTIDE SEQUENCE [LARGE SCALE GENOMIC DNA]</scope>
    <source>
        <strain evidence="1">HvINT-</strain>
        <tissue evidence="1">Whole body</tissue>
    </source>
</reference>
<evidence type="ECO:0000313" key="1">
    <source>
        <dbReference type="EMBL" id="PCG81011.1"/>
    </source>
</evidence>
<dbReference type="EMBL" id="NWSH01000004">
    <property type="protein sequence ID" value="PCG81011.1"/>
    <property type="molecule type" value="Genomic_DNA"/>
</dbReference>
<protein>
    <submittedName>
        <fullName evidence="1">Uncharacterized protein</fullName>
    </submittedName>
</protein>
<accession>A0A2A4K9V8</accession>
<proteinExistence type="predicted"/>
<gene>
    <name evidence="1" type="ORF">B5V51_6798</name>
</gene>
<comment type="caution">
    <text evidence="1">The sequence shown here is derived from an EMBL/GenBank/DDBJ whole genome shotgun (WGS) entry which is preliminary data.</text>
</comment>
<organism evidence="1">
    <name type="scientific">Heliothis virescens</name>
    <name type="common">Tobacco budworm moth</name>
    <dbReference type="NCBI Taxonomy" id="7102"/>
    <lineage>
        <taxon>Eukaryota</taxon>
        <taxon>Metazoa</taxon>
        <taxon>Ecdysozoa</taxon>
        <taxon>Arthropoda</taxon>
        <taxon>Hexapoda</taxon>
        <taxon>Insecta</taxon>
        <taxon>Pterygota</taxon>
        <taxon>Neoptera</taxon>
        <taxon>Endopterygota</taxon>
        <taxon>Lepidoptera</taxon>
        <taxon>Glossata</taxon>
        <taxon>Ditrysia</taxon>
        <taxon>Noctuoidea</taxon>
        <taxon>Noctuidae</taxon>
        <taxon>Heliothinae</taxon>
        <taxon>Heliothis</taxon>
    </lineage>
</organism>
<sequence length="105" mass="12099">MQDEDKKYGIVQAKEIPDEKIITSKDMTTDSVDEEITGEAGEVGIYYCNPWKQNKRQREPKQSCYSFYPCYPHLMATQPCHGTGECQVTGERLRRGFLCASVHRF</sequence>
<name>A0A2A4K9V8_HELVI</name>
<dbReference type="AlphaFoldDB" id="A0A2A4K9V8"/>